<comment type="caution">
    <text evidence="4">The sequence shown here is derived from an EMBL/GenBank/DDBJ whole genome shotgun (WGS) entry which is preliminary data.</text>
</comment>
<dbReference type="RefSeq" id="WP_167917268.1">
    <property type="nucleotide sequence ID" value="NZ_JAAVJS010000006.1"/>
</dbReference>
<evidence type="ECO:0000313" key="5">
    <source>
        <dbReference type="Proteomes" id="UP000760545"/>
    </source>
</evidence>
<gene>
    <name evidence="4" type="ORF">HC176_05955</name>
</gene>
<evidence type="ECO:0000313" key="4">
    <source>
        <dbReference type="EMBL" id="NJX15029.1"/>
    </source>
</evidence>
<proteinExistence type="inferred from homology"/>
<name>A0ABX1DD84_9FLAO</name>
<dbReference type="InterPro" id="IPR027417">
    <property type="entry name" value="P-loop_NTPase"/>
</dbReference>
<protein>
    <submittedName>
        <fullName evidence="4">Sulfotransferase domain-containing protein</fullName>
    </submittedName>
</protein>
<dbReference type="Proteomes" id="UP000760545">
    <property type="component" value="Unassembled WGS sequence"/>
</dbReference>
<dbReference type="Gene3D" id="3.40.50.300">
    <property type="entry name" value="P-loop containing nucleotide triphosphate hydrolases"/>
    <property type="match status" value="1"/>
</dbReference>
<keyword evidence="2" id="KW-0808">Transferase</keyword>
<dbReference type="InterPro" id="IPR000863">
    <property type="entry name" value="Sulfotransferase_dom"/>
</dbReference>
<dbReference type="Pfam" id="PF00685">
    <property type="entry name" value="Sulfotransfer_1"/>
    <property type="match status" value="1"/>
</dbReference>
<comment type="similarity">
    <text evidence="1">Belongs to the sulfotransferase 1 family.</text>
</comment>
<organism evidence="4 5">
    <name type="scientific">Tamlana crocina</name>
    <dbReference type="NCBI Taxonomy" id="393006"/>
    <lineage>
        <taxon>Bacteria</taxon>
        <taxon>Pseudomonadati</taxon>
        <taxon>Bacteroidota</taxon>
        <taxon>Flavobacteriia</taxon>
        <taxon>Flavobacteriales</taxon>
        <taxon>Flavobacteriaceae</taxon>
        <taxon>Tamlana</taxon>
    </lineage>
</organism>
<reference evidence="4 5" key="1">
    <citation type="submission" date="2020-03" db="EMBL/GenBank/DDBJ databases">
        <title>Tamlana sp. nov, isolated from XXX.</title>
        <authorList>
            <person name="Cao W.R."/>
        </authorList>
    </citation>
    <scope>NUCLEOTIDE SEQUENCE [LARGE SCALE GENOMIC DNA]</scope>
    <source>
        <strain evidence="4 5">HST1-43</strain>
    </source>
</reference>
<keyword evidence="5" id="KW-1185">Reference proteome</keyword>
<dbReference type="SUPFAM" id="SSF52540">
    <property type="entry name" value="P-loop containing nucleoside triphosphate hydrolases"/>
    <property type="match status" value="1"/>
</dbReference>
<dbReference type="PANTHER" id="PTHR11783">
    <property type="entry name" value="SULFOTRANSFERASE SULT"/>
    <property type="match status" value="1"/>
</dbReference>
<evidence type="ECO:0000256" key="2">
    <source>
        <dbReference type="ARBA" id="ARBA00022679"/>
    </source>
</evidence>
<feature type="domain" description="Sulfotransferase" evidence="3">
    <location>
        <begin position="11"/>
        <end position="297"/>
    </location>
</feature>
<dbReference type="EMBL" id="JAAVJS010000006">
    <property type="protein sequence ID" value="NJX15029.1"/>
    <property type="molecule type" value="Genomic_DNA"/>
</dbReference>
<evidence type="ECO:0000256" key="1">
    <source>
        <dbReference type="ARBA" id="ARBA00005771"/>
    </source>
</evidence>
<accession>A0ABX1DD84</accession>
<sequence>MILKKRASSHFLISAPRSGSTWLQTMFNAHPELACVERRLFGDYADLVLDDGVKTPRLRVTLDKYVQSLLLHHGYPREKQKNMVQAFIRALLKEEHNELGKSIVIDKITPYVNTSQRVVEQIQNYFPKSKIIFLVRDGRDVLTSGVFHWFNKQPANANLSDFEKKRRAYFINGEGQRPNRFFQDHEIEQWANEWQQPLQTIESVQEKHKVEIITYENMLEDPQTVLRSCFQFFKVNRSERTLIACLQAGKFKAMSQGRERGESKANAHVRKGVSGDWKNYFTYQDGKMFHEIAGKMLMKYGYVASSKWYEELR</sequence>
<evidence type="ECO:0000259" key="3">
    <source>
        <dbReference type="Pfam" id="PF00685"/>
    </source>
</evidence>